<name>A0A8S1NZC4_PARPR</name>
<dbReference type="EMBL" id="CAJJDM010000101">
    <property type="protein sequence ID" value="CAD8095466.1"/>
    <property type="molecule type" value="Genomic_DNA"/>
</dbReference>
<sequence>MIELQAECLMPISDIIPFVASSKLWSILHYTSLSPEQVFNYQTSHVSNVITRILGSLIAIQQKCNSNREDGATAILLILNPFNYLSQLITSCCD</sequence>
<evidence type="ECO:0000313" key="1">
    <source>
        <dbReference type="EMBL" id="CAD8095466.1"/>
    </source>
</evidence>
<organism evidence="1 2">
    <name type="scientific">Paramecium primaurelia</name>
    <dbReference type="NCBI Taxonomy" id="5886"/>
    <lineage>
        <taxon>Eukaryota</taxon>
        <taxon>Sar</taxon>
        <taxon>Alveolata</taxon>
        <taxon>Ciliophora</taxon>
        <taxon>Intramacronucleata</taxon>
        <taxon>Oligohymenophorea</taxon>
        <taxon>Peniculida</taxon>
        <taxon>Parameciidae</taxon>
        <taxon>Paramecium</taxon>
    </lineage>
</organism>
<protein>
    <submittedName>
        <fullName evidence="1">Uncharacterized protein</fullName>
    </submittedName>
</protein>
<reference evidence="1" key="1">
    <citation type="submission" date="2021-01" db="EMBL/GenBank/DDBJ databases">
        <authorList>
            <consortium name="Genoscope - CEA"/>
            <person name="William W."/>
        </authorList>
    </citation>
    <scope>NUCLEOTIDE SEQUENCE</scope>
</reference>
<accession>A0A8S1NZC4</accession>
<dbReference type="AlphaFoldDB" id="A0A8S1NZC4"/>
<keyword evidence="2" id="KW-1185">Reference proteome</keyword>
<comment type="caution">
    <text evidence="1">The sequence shown here is derived from an EMBL/GenBank/DDBJ whole genome shotgun (WGS) entry which is preliminary data.</text>
</comment>
<gene>
    <name evidence="1" type="ORF">PPRIM_AZ9-3.1.T0980186</name>
</gene>
<dbReference type="Proteomes" id="UP000688137">
    <property type="component" value="Unassembled WGS sequence"/>
</dbReference>
<proteinExistence type="predicted"/>
<evidence type="ECO:0000313" key="2">
    <source>
        <dbReference type="Proteomes" id="UP000688137"/>
    </source>
</evidence>